<feature type="non-terminal residue" evidence="3">
    <location>
        <position position="1"/>
    </location>
</feature>
<dbReference type="InterPro" id="IPR008979">
    <property type="entry name" value="Galactose-bd-like_sf"/>
</dbReference>
<dbReference type="HOGENOM" id="CLU_030066_1_0_1"/>
<protein>
    <recommendedName>
        <fullName evidence="2">F5/8 type C domain-containing protein</fullName>
    </recommendedName>
</protein>
<keyword evidence="1" id="KW-1015">Disulfide bond</keyword>
<gene>
    <name evidence="3" type="ORF">NEMVEDRAFT_v1g89911</name>
</gene>
<sequence length="213" mass="24588">LTGNQNPHHVMRQELHPPITARHVRIHPHSWNGSICMRVELIGNSDHTHELGMGNQKIEDDEISASSVLAGQFFQEEEEKLFSAFNTRLDSDTLYRAWCAGAQDTQQYLQIDLKYTHHVVAIVTQGQHRTGHESWVTEYSVSYSQKSESWEWYSDNEDIKVLTGNQNPHHVMRQELHPPITARHVRIHPHSWNGSICMRVELIGNSGEYEPRP</sequence>
<dbReference type="Proteomes" id="UP000001593">
    <property type="component" value="Unassembled WGS sequence"/>
</dbReference>
<name>A7RQJ7_NEMVE</name>
<feature type="domain" description="F5/8 type C" evidence="2">
    <location>
        <begin position="1"/>
        <end position="44"/>
    </location>
</feature>
<feature type="domain" description="F5/8 type C" evidence="2">
    <location>
        <begin position="46"/>
        <end position="205"/>
    </location>
</feature>
<evidence type="ECO:0000313" key="4">
    <source>
        <dbReference type="Proteomes" id="UP000001593"/>
    </source>
</evidence>
<evidence type="ECO:0000313" key="3">
    <source>
        <dbReference type="EMBL" id="EDO46302.1"/>
    </source>
</evidence>
<dbReference type="PROSITE" id="PS50022">
    <property type="entry name" value="FA58C_3"/>
    <property type="match status" value="2"/>
</dbReference>
<dbReference type="Gene3D" id="2.60.120.260">
    <property type="entry name" value="Galactose-binding domain-like"/>
    <property type="match status" value="2"/>
</dbReference>
<evidence type="ECO:0000259" key="2">
    <source>
        <dbReference type="PROSITE" id="PS50022"/>
    </source>
</evidence>
<keyword evidence="4" id="KW-1185">Reference proteome</keyword>
<evidence type="ECO:0000256" key="1">
    <source>
        <dbReference type="ARBA" id="ARBA00023157"/>
    </source>
</evidence>
<dbReference type="CDD" id="cd00057">
    <property type="entry name" value="FA58C"/>
    <property type="match status" value="1"/>
</dbReference>
<dbReference type="PhylomeDB" id="A7RQJ7"/>
<dbReference type="AlphaFoldDB" id="A7RQJ7"/>
<dbReference type="PANTHER" id="PTHR24543">
    <property type="entry name" value="MULTICOPPER OXIDASE-RELATED"/>
    <property type="match status" value="1"/>
</dbReference>
<dbReference type="SMART" id="SM00231">
    <property type="entry name" value="FA58C"/>
    <property type="match status" value="1"/>
</dbReference>
<dbReference type="OMA" id="HSWNGSI"/>
<reference evidence="3 4" key="1">
    <citation type="journal article" date="2007" name="Science">
        <title>Sea anemone genome reveals ancestral eumetazoan gene repertoire and genomic organization.</title>
        <authorList>
            <person name="Putnam N.H."/>
            <person name="Srivastava M."/>
            <person name="Hellsten U."/>
            <person name="Dirks B."/>
            <person name="Chapman J."/>
            <person name="Salamov A."/>
            <person name="Terry A."/>
            <person name="Shapiro H."/>
            <person name="Lindquist E."/>
            <person name="Kapitonov V.V."/>
            <person name="Jurka J."/>
            <person name="Genikhovich G."/>
            <person name="Grigoriev I.V."/>
            <person name="Lucas S.M."/>
            <person name="Steele R.E."/>
            <person name="Finnerty J.R."/>
            <person name="Technau U."/>
            <person name="Martindale M.Q."/>
            <person name="Rokhsar D.S."/>
        </authorList>
    </citation>
    <scope>NUCLEOTIDE SEQUENCE [LARGE SCALE GENOMIC DNA]</scope>
    <source>
        <strain evidence="4">CH2 X CH6</strain>
    </source>
</reference>
<dbReference type="InParanoid" id="A7RQJ7"/>
<dbReference type="InterPro" id="IPR000421">
    <property type="entry name" value="FA58C"/>
</dbReference>
<organism evidence="3 4">
    <name type="scientific">Nematostella vectensis</name>
    <name type="common">Starlet sea anemone</name>
    <dbReference type="NCBI Taxonomy" id="45351"/>
    <lineage>
        <taxon>Eukaryota</taxon>
        <taxon>Metazoa</taxon>
        <taxon>Cnidaria</taxon>
        <taxon>Anthozoa</taxon>
        <taxon>Hexacorallia</taxon>
        <taxon>Actiniaria</taxon>
        <taxon>Edwardsiidae</taxon>
        <taxon>Nematostella</taxon>
    </lineage>
</organism>
<accession>A7RQJ7</accession>
<dbReference type="EMBL" id="DS469528">
    <property type="protein sequence ID" value="EDO46302.1"/>
    <property type="molecule type" value="Genomic_DNA"/>
</dbReference>
<dbReference type="SUPFAM" id="SSF49785">
    <property type="entry name" value="Galactose-binding domain-like"/>
    <property type="match status" value="2"/>
</dbReference>
<dbReference type="PROSITE" id="PS01285">
    <property type="entry name" value="FA58C_1"/>
    <property type="match status" value="1"/>
</dbReference>
<dbReference type="PANTHER" id="PTHR24543:SF336">
    <property type="entry name" value="F5_8 TYPE C DOMAIN-CONTAINING PROTEIN"/>
    <property type="match status" value="1"/>
</dbReference>
<dbReference type="Pfam" id="PF00754">
    <property type="entry name" value="F5_F8_type_C"/>
    <property type="match status" value="1"/>
</dbReference>
<proteinExistence type="predicted"/>
<dbReference type="eggNOG" id="ENOG502QSUG">
    <property type="taxonomic scope" value="Eukaryota"/>
</dbReference>
<dbReference type="FunFam" id="2.60.120.260:FF:000002">
    <property type="entry name" value="Coagulation factor VIII"/>
    <property type="match status" value="1"/>
</dbReference>